<dbReference type="SUPFAM" id="SSF47413">
    <property type="entry name" value="lambda repressor-like DNA-binding domains"/>
    <property type="match status" value="1"/>
</dbReference>
<dbReference type="EMBL" id="LVHF01000033">
    <property type="protein sequence ID" value="OAN11611.1"/>
    <property type="molecule type" value="Genomic_DNA"/>
</dbReference>
<dbReference type="Proteomes" id="UP000078503">
    <property type="component" value="Unassembled WGS sequence"/>
</dbReference>
<evidence type="ECO:0000313" key="3">
    <source>
        <dbReference type="Proteomes" id="UP000078503"/>
    </source>
</evidence>
<protein>
    <recommendedName>
        <fullName evidence="1">HTH cro/C1-type domain-containing protein</fullName>
    </recommendedName>
</protein>
<dbReference type="Gene3D" id="1.10.260.40">
    <property type="entry name" value="lambda repressor-like DNA-binding domains"/>
    <property type="match status" value="1"/>
</dbReference>
<dbReference type="RefSeq" id="WP_068336767.1">
    <property type="nucleotide sequence ID" value="NZ_LVHF01000033.1"/>
</dbReference>
<proteinExistence type="predicted"/>
<dbReference type="SMART" id="SM00530">
    <property type="entry name" value="HTH_XRE"/>
    <property type="match status" value="1"/>
</dbReference>
<keyword evidence="3" id="KW-1185">Reference proteome</keyword>
<sequence>MNLNGQMIRALRQSKGMKSEICARYLDITPTYLSLVENGHNKPSKKVIEKAVALFEVDKNYFQELSPQINEILDLTKQLSDVEKILLSSLLRK</sequence>
<dbReference type="InterPro" id="IPR001387">
    <property type="entry name" value="Cro/C1-type_HTH"/>
</dbReference>
<dbReference type="PROSITE" id="PS50943">
    <property type="entry name" value="HTH_CROC1"/>
    <property type="match status" value="1"/>
</dbReference>
<comment type="caution">
    <text evidence="2">The sequence shown here is derived from an EMBL/GenBank/DDBJ whole genome shotgun (WGS) entry which is preliminary data.</text>
</comment>
<dbReference type="GO" id="GO:0003677">
    <property type="term" value="F:DNA binding"/>
    <property type="evidence" value="ECO:0007669"/>
    <property type="project" value="InterPro"/>
</dbReference>
<accession>A0A178K2V9</accession>
<name>A0A178K2V9_9GAMM</name>
<dbReference type="OrthoDB" id="5829071at2"/>
<dbReference type="STRING" id="858640.A3K86_22105"/>
<gene>
    <name evidence="2" type="ORF">A3K86_22105</name>
</gene>
<organism evidence="2 3">
    <name type="scientific">Photobacterium jeanii</name>
    <dbReference type="NCBI Taxonomy" id="858640"/>
    <lineage>
        <taxon>Bacteria</taxon>
        <taxon>Pseudomonadati</taxon>
        <taxon>Pseudomonadota</taxon>
        <taxon>Gammaproteobacteria</taxon>
        <taxon>Vibrionales</taxon>
        <taxon>Vibrionaceae</taxon>
        <taxon>Photobacterium</taxon>
    </lineage>
</organism>
<evidence type="ECO:0000259" key="1">
    <source>
        <dbReference type="PROSITE" id="PS50943"/>
    </source>
</evidence>
<reference evidence="2 3" key="1">
    <citation type="submission" date="2016-03" db="EMBL/GenBank/DDBJ databases">
        <title>Photobacterium proteolyticum sp. nov. a protease producing bacterium isolated from ocean sediments of Laizhou Bay.</title>
        <authorList>
            <person name="Li Y."/>
        </authorList>
    </citation>
    <scope>NUCLEOTIDE SEQUENCE [LARGE SCALE GENOMIC DNA]</scope>
    <source>
        <strain evidence="2 3">R-40508</strain>
    </source>
</reference>
<dbReference type="InterPro" id="IPR010982">
    <property type="entry name" value="Lambda_DNA-bd_dom_sf"/>
</dbReference>
<evidence type="ECO:0000313" key="2">
    <source>
        <dbReference type="EMBL" id="OAN11611.1"/>
    </source>
</evidence>
<dbReference type="Pfam" id="PF01381">
    <property type="entry name" value="HTH_3"/>
    <property type="match status" value="1"/>
</dbReference>
<dbReference type="AlphaFoldDB" id="A0A178K2V9"/>
<feature type="domain" description="HTH cro/C1-type" evidence="1">
    <location>
        <begin position="8"/>
        <end position="62"/>
    </location>
</feature>
<dbReference type="CDD" id="cd00093">
    <property type="entry name" value="HTH_XRE"/>
    <property type="match status" value="1"/>
</dbReference>